<dbReference type="KEGG" id="pbt:ING2E5B_1072"/>
<dbReference type="STRING" id="1562970.ING2E5B_1072"/>
<protein>
    <recommendedName>
        <fullName evidence="3">Glycosyl transferase family 1 domain-containing protein</fullName>
    </recommendedName>
</protein>
<dbReference type="HOGENOM" id="CLU_810993_0_0_10"/>
<proteinExistence type="predicted"/>
<gene>
    <name evidence="1" type="ORF">ING2E5B_1072</name>
</gene>
<dbReference type="Proteomes" id="UP000032417">
    <property type="component" value="Chromosome 1"/>
</dbReference>
<evidence type="ECO:0008006" key="3">
    <source>
        <dbReference type="Google" id="ProtNLM"/>
    </source>
</evidence>
<organism evidence="1 2">
    <name type="scientific">Fermentimonas caenicola</name>
    <dbReference type="NCBI Taxonomy" id="1562970"/>
    <lineage>
        <taxon>Bacteria</taxon>
        <taxon>Pseudomonadati</taxon>
        <taxon>Bacteroidota</taxon>
        <taxon>Bacteroidia</taxon>
        <taxon>Bacteroidales</taxon>
        <taxon>Dysgonomonadaceae</taxon>
        <taxon>Fermentimonas</taxon>
    </lineage>
</organism>
<dbReference type="SUPFAM" id="SSF53756">
    <property type="entry name" value="UDP-Glycosyltransferase/glycogen phosphorylase"/>
    <property type="match status" value="1"/>
</dbReference>
<sequence>MKKIALIEFNTFHTECLYSQILFLQEAGYQVTLICNNRVRDIISDFNLNTDTHYFDFSKFSSLIRARSLLIRQKIDRAVLNTAQGNIPLKFMMLPFPRKIRFFGVIHNTGKLESSFGQKLISRKIRSYFVLSRYQYLHTLGRYKYSFSYFNPSFFSDYNLDNLTELKDDKLWVAIPGALEYKRRDYNFLFDFLKEYNDDKLNFILLGNSSKNEGPDIINKIKKYKLERNFTYFDKFIPNSIFHSYLRKADCLLPLIHPETEGADSYTKNKISGMFPLSLTYNVSLLCHEIFRGIEGFDYPALFYNDKNELGNILKKSLEVEHTFKLSFEEEKNRFIQFIERT</sequence>
<evidence type="ECO:0000313" key="1">
    <source>
        <dbReference type="EMBL" id="CEA15825.1"/>
    </source>
</evidence>
<dbReference type="AlphaFoldDB" id="A0A098BYR6"/>
<reference evidence="1 2" key="1">
    <citation type="submission" date="2014-08" db="EMBL/GenBank/DDBJ databases">
        <authorList>
            <person name="Wibberg D."/>
        </authorList>
    </citation>
    <scope>NUCLEOTIDE SEQUENCE [LARGE SCALE GENOMIC DNA]</scope>
    <source>
        <strain evidence="2">ING2-E5B</strain>
    </source>
</reference>
<keyword evidence="2" id="KW-1185">Reference proteome</keyword>
<dbReference type="OrthoDB" id="1115640at2"/>
<dbReference type="EMBL" id="LN515532">
    <property type="protein sequence ID" value="CEA15825.1"/>
    <property type="molecule type" value="Genomic_DNA"/>
</dbReference>
<evidence type="ECO:0000313" key="2">
    <source>
        <dbReference type="Proteomes" id="UP000032417"/>
    </source>
</evidence>
<name>A0A098BYR6_9BACT</name>
<accession>A0A098BYR6</accession>